<organism evidence="2 3">
    <name type="scientific">Polistes dominula</name>
    <name type="common">European paper wasp</name>
    <name type="synonym">Vespa dominula</name>
    <dbReference type="NCBI Taxonomy" id="743375"/>
    <lineage>
        <taxon>Eukaryota</taxon>
        <taxon>Metazoa</taxon>
        <taxon>Ecdysozoa</taxon>
        <taxon>Arthropoda</taxon>
        <taxon>Hexapoda</taxon>
        <taxon>Insecta</taxon>
        <taxon>Pterygota</taxon>
        <taxon>Neoptera</taxon>
        <taxon>Endopterygota</taxon>
        <taxon>Hymenoptera</taxon>
        <taxon>Apocrita</taxon>
        <taxon>Aculeata</taxon>
        <taxon>Vespoidea</taxon>
        <taxon>Vespidae</taxon>
        <taxon>Polistinae</taxon>
        <taxon>Polistini</taxon>
        <taxon>Polistes</taxon>
    </lineage>
</organism>
<gene>
    <name evidence="3" type="primary">LOC107066394</name>
</gene>
<sequence>MDLQNNLDTFTCAFREAVRSCKSDTATLDSTFRKLLTSAGKYKKEILISFFDNFNDTPFNFENKIDNVTLLEFFQQIVDDILLVKILSPVDYKVLTKITYFYPTIVEKKIDNILYKLYLQETTIERNDLFIGILDASILLRQEDKLISQVVTTLKAVIASENELEESDLSVKSFLPFEFTNKFTKSISSFTNSHVLTILKTLIDNLNRCCLASLKCNTTGNCTILLKAVTELLIGCLNGVCIIGNTSTLAYQQEFINVLNELGKDLSRLIKKALHVNHNANIIAVLLSVILSWSEIQNMTRYYLPNIHKDELIFPISDDHWQQLIQRITNFGEEECINNMNKLIIHRIKYYGTVDSTIKLDTLINGLKYFWSFILKYNSEIISLLNDKELSELVSLLVEDMTLNECKFNEWLEIIRNDHLQENKRFVIYLLCHILVQMGMIPKKGVTKSISQHVDTKVVLSTEVLGKKKIKKILETVKVEILQSQWEQMKSTEIAKIKLYLNILVNMPIAYFKANVRALLFMIIFTVNKECTKSEDVTTLCNKIFLKLFQTTGLDILQYIDPVSIIHQLSQSKAFEKALEQSLRNIKSYEILKTLINSSSINKETMYILLQCIENIRQKLDADQKSIFKKAEHKLCKKLLNTLPTLIELPYDVKCLTLILKMNALNKETESNLKERIELTVNKIFTSTQEAHSNELLETGLQLAAIIFRNYQEFQISSEIRTQIWSLMLNYPCEDLLPPLIESTEVGQLKKILYLMQAIMIEELPKSNSNKLENIFSVLNALLKSDMSTQRNNLRTATIENLFKNIQVVNVSEQHWPKLLESLQNILISKHLYVSDNIIDLSMNIALQALEKRNLSICNNVLILSGILVKVKIDIIVDRLPVLLILFRRLITIIIQLSKTVDKAQDHFCRCLLLDIEKFTTCLVKHKKDLMRISPYVISDLIRLLSEGGLKPFIKISLENTIATLFSICDQHGIALLSRTLPTNLQELFKTQFDNYNKFHKFLGKI</sequence>
<dbReference type="Pfam" id="PF10441">
    <property type="entry name" value="Urb2"/>
    <property type="match status" value="1"/>
</dbReference>
<feature type="domain" description="Nucleolar 27S pre-rRNA processing Urb2/Npa2 C-terminal" evidence="1">
    <location>
        <begin position="819"/>
        <end position="1004"/>
    </location>
</feature>
<reference evidence="3" key="1">
    <citation type="submission" date="2025-08" db="UniProtKB">
        <authorList>
            <consortium name="RefSeq"/>
        </authorList>
    </citation>
    <scope>IDENTIFICATION</scope>
    <source>
        <tissue evidence="3">Whole body</tissue>
    </source>
</reference>
<dbReference type="RefSeq" id="XP_015176456.1">
    <property type="nucleotide sequence ID" value="XM_015320970.1"/>
</dbReference>
<keyword evidence="2" id="KW-1185">Reference proteome</keyword>
<dbReference type="Proteomes" id="UP000694924">
    <property type="component" value="Unplaced"/>
</dbReference>
<dbReference type="GeneID" id="107066394"/>
<protein>
    <submittedName>
        <fullName evidence="3">Uncharacterized protein LOC107066394</fullName>
    </submittedName>
</protein>
<proteinExistence type="predicted"/>
<evidence type="ECO:0000259" key="1">
    <source>
        <dbReference type="Pfam" id="PF10441"/>
    </source>
</evidence>
<evidence type="ECO:0000313" key="2">
    <source>
        <dbReference type="Proteomes" id="UP000694924"/>
    </source>
</evidence>
<dbReference type="InterPro" id="IPR018849">
    <property type="entry name" value="Urb2/Npa2_C"/>
</dbReference>
<evidence type="ECO:0000313" key="3">
    <source>
        <dbReference type="RefSeq" id="XP_015176456.1"/>
    </source>
</evidence>
<name>A0ABM1I8B9_POLDO</name>
<accession>A0ABM1I8B9</accession>